<evidence type="ECO:0000313" key="2">
    <source>
        <dbReference type="Proteomes" id="UP001060085"/>
    </source>
</evidence>
<name>A0ACC0CHB4_CATRO</name>
<keyword evidence="2" id="KW-1185">Reference proteome</keyword>
<dbReference type="Proteomes" id="UP001060085">
    <property type="component" value="Linkage Group LG01"/>
</dbReference>
<organism evidence="1 2">
    <name type="scientific">Catharanthus roseus</name>
    <name type="common">Madagascar periwinkle</name>
    <name type="synonym">Vinca rosea</name>
    <dbReference type="NCBI Taxonomy" id="4058"/>
    <lineage>
        <taxon>Eukaryota</taxon>
        <taxon>Viridiplantae</taxon>
        <taxon>Streptophyta</taxon>
        <taxon>Embryophyta</taxon>
        <taxon>Tracheophyta</taxon>
        <taxon>Spermatophyta</taxon>
        <taxon>Magnoliopsida</taxon>
        <taxon>eudicotyledons</taxon>
        <taxon>Gunneridae</taxon>
        <taxon>Pentapetalae</taxon>
        <taxon>asterids</taxon>
        <taxon>lamiids</taxon>
        <taxon>Gentianales</taxon>
        <taxon>Apocynaceae</taxon>
        <taxon>Rauvolfioideae</taxon>
        <taxon>Vinceae</taxon>
        <taxon>Catharanthinae</taxon>
        <taxon>Catharanthus</taxon>
    </lineage>
</organism>
<dbReference type="EMBL" id="CM044701">
    <property type="protein sequence ID" value="KAI5684148.1"/>
    <property type="molecule type" value="Genomic_DNA"/>
</dbReference>
<comment type="caution">
    <text evidence="1">The sequence shown here is derived from an EMBL/GenBank/DDBJ whole genome shotgun (WGS) entry which is preliminary data.</text>
</comment>
<gene>
    <name evidence="1" type="ORF">M9H77_05376</name>
</gene>
<proteinExistence type="predicted"/>
<accession>A0ACC0CHB4</accession>
<reference evidence="2" key="1">
    <citation type="journal article" date="2023" name="Nat. Plants">
        <title>Single-cell RNA sequencing provides a high-resolution roadmap for understanding the multicellular compartmentation of specialized metabolism.</title>
        <authorList>
            <person name="Sun S."/>
            <person name="Shen X."/>
            <person name="Li Y."/>
            <person name="Li Y."/>
            <person name="Wang S."/>
            <person name="Li R."/>
            <person name="Zhang H."/>
            <person name="Shen G."/>
            <person name="Guo B."/>
            <person name="Wei J."/>
            <person name="Xu J."/>
            <person name="St-Pierre B."/>
            <person name="Chen S."/>
            <person name="Sun C."/>
        </authorList>
    </citation>
    <scope>NUCLEOTIDE SEQUENCE [LARGE SCALE GENOMIC DNA]</scope>
</reference>
<evidence type="ECO:0000313" key="1">
    <source>
        <dbReference type="EMBL" id="KAI5684148.1"/>
    </source>
</evidence>
<protein>
    <submittedName>
        <fullName evidence="1">Uncharacterized protein</fullName>
    </submittedName>
</protein>
<sequence length="413" mass="45214">MGKPLEQNEEMRCLLIAVISVVVFQAIGAASVVVPSTGCYALDNSSRIYDFSSWIGYPFEYDGQDTDLVVRFCKDVETRSQPGYVDFGRFDKFNYFVAGSGDIKFVQEYYNGDLLNCEKSVDKMGRTAQVNIICGNCPNGRCKGGLGCICNVTFDSTCRALVELAVPCEKSGGRVFQGFTVGFHPRSWEIVYNGMTQLGFEKAHNEFSFNTEQTHVVLYMTAVASLSGFVQKPIVKVSPEQGLKIQLSGSAATAAAPTTLSPSSLIIDWACEKAQGMPYEVQVTVPVENYDPVQFTLVKKCDYRQSVSGDDATRGWAIFGILCCIFIVVSTLFCSGWFIYKTRFGNQRGLDALPGMTILSACLETVSGGGHSYKRPEDANSNFANQVSWEQHPGSSQGATRRTSETKYGSIGT</sequence>